<feature type="compositionally biased region" description="Basic residues" evidence="1">
    <location>
        <begin position="773"/>
        <end position="782"/>
    </location>
</feature>
<feature type="region of interest" description="Disordered" evidence="1">
    <location>
        <begin position="1"/>
        <end position="43"/>
    </location>
</feature>
<evidence type="ECO:0000313" key="3">
    <source>
        <dbReference type="Proteomes" id="UP000323386"/>
    </source>
</evidence>
<feature type="compositionally biased region" description="Low complexity" evidence="1">
    <location>
        <begin position="58"/>
        <end position="72"/>
    </location>
</feature>
<gene>
    <name evidence="2" type="ORF">PSFLO_01941</name>
</gene>
<evidence type="ECO:0008006" key="4">
    <source>
        <dbReference type="Google" id="ProtNLM"/>
    </source>
</evidence>
<dbReference type="AlphaFoldDB" id="A0A5C3EX85"/>
<name>A0A5C3EX85_9BASI</name>
<dbReference type="EMBL" id="OOIP01000004">
    <property type="protein sequence ID" value="SPO36470.1"/>
    <property type="molecule type" value="Genomic_DNA"/>
</dbReference>
<evidence type="ECO:0000313" key="2">
    <source>
        <dbReference type="EMBL" id="SPO36470.1"/>
    </source>
</evidence>
<feature type="region of interest" description="Disordered" evidence="1">
    <location>
        <begin position="286"/>
        <end position="319"/>
    </location>
</feature>
<reference evidence="2 3" key="1">
    <citation type="submission" date="2018-03" db="EMBL/GenBank/DDBJ databases">
        <authorList>
            <person name="Guldener U."/>
        </authorList>
    </citation>
    <scope>NUCLEOTIDE SEQUENCE [LARGE SCALE GENOMIC DNA]</scope>
    <source>
        <strain evidence="2 3">DAOM196992</strain>
    </source>
</reference>
<feature type="compositionally biased region" description="Acidic residues" evidence="1">
    <location>
        <begin position="789"/>
        <end position="799"/>
    </location>
</feature>
<feature type="region of interest" description="Disordered" evidence="1">
    <location>
        <begin position="57"/>
        <end position="113"/>
    </location>
</feature>
<dbReference type="PANTHER" id="PTHR46579:SF2">
    <property type="entry name" value="C2H2-TYPE DOMAIN-CONTAINING PROTEIN"/>
    <property type="match status" value="1"/>
</dbReference>
<dbReference type="OrthoDB" id="3239894at2759"/>
<accession>A0A5C3EX85</accession>
<proteinExistence type="predicted"/>
<dbReference type="PANTHER" id="PTHR46579">
    <property type="entry name" value="F5/8 TYPE C DOMAIN-CONTAINING PROTEIN-RELATED"/>
    <property type="match status" value="1"/>
</dbReference>
<evidence type="ECO:0000256" key="1">
    <source>
        <dbReference type="SAM" id="MobiDB-lite"/>
    </source>
</evidence>
<organism evidence="2 3">
    <name type="scientific">Pseudozyma flocculosa</name>
    <dbReference type="NCBI Taxonomy" id="84751"/>
    <lineage>
        <taxon>Eukaryota</taxon>
        <taxon>Fungi</taxon>
        <taxon>Dikarya</taxon>
        <taxon>Basidiomycota</taxon>
        <taxon>Ustilaginomycotina</taxon>
        <taxon>Ustilaginomycetes</taxon>
        <taxon>Ustilaginales</taxon>
        <taxon>Ustilaginaceae</taxon>
        <taxon>Pseudozyma</taxon>
    </lineage>
</organism>
<dbReference type="Proteomes" id="UP000323386">
    <property type="component" value="Unassembled WGS sequence"/>
</dbReference>
<sequence>MEGNGAMDFADDADAQPGSAGSPEPLASDSDVQPSQLQAADVEVELLQAQVDFDAAISDTSYPSDSSDASESSSHEQRRSRSSTPRTRDPEEHREEAEAARWQPAKDQERSSKTTGAVWTDLYRLPYWSSVKSCPVDAMHAVLLGSVKRLWHRLLVDAGVLSKTELKTLQSRFEALVVPSGVAPIPPLLGSPARGSPTAAQLATLAKVLPDLLVGLWPDAVANYRRCKEEVDRLTQQQPFPKIRSSARRHWVKLKFKHKERAATSASAAGGGETQLVEDAAEDTHGASIDDSDLDDNPEGPGPSTSACPGRTAASDAPPKAKDLHRLLHRGWIIQRLALPLSRFAAIFCKGVLAAEDVDAAEGWVRSFVAALAEVPFLTPNSHYLQHLWEHIRAFGPPCSFWAFPFEQGNPSLTQMVRRLNRHRGEVERSLLRLWHDRGVLDDAISTMATDSTRRLLLERPRGPSNVATERYLPFYGYLDRIEIGKPCRPSPSLTRIAGLVTCYAGVLCNELDFCSAGSRRNASVGNFFAFVRQAPEAVAQAVEILDIFQHTFMRALGQQAAQQEDVSNIFIRARILKTEQQEDSDRGSGSDSESGGNAGLDHLDSVLVDTRAQGQVRVLPATALVANAIMLPSGNRHATFKMHLVPFFSTTTTLAADPAVNPSAPPALLCSPLDALAYPPLCFNSHPRTLAVRPTRLTRSINRHGRPTPPTSCQQSKITTFHCLPSADLLAPAATATSATRVHRIRSARLCAAGAGAARLLAATSTLRLMPRSRRGRRRCPRGTSERSDDDDDLEDDL</sequence>
<feature type="region of interest" description="Disordered" evidence="1">
    <location>
        <begin position="773"/>
        <end position="799"/>
    </location>
</feature>
<feature type="compositionally biased region" description="Basic and acidic residues" evidence="1">
    <location>
        <begin position="86"/>
        <end position="112"/>
    </location>
</feature>
<keyword evidence="3" id="KW-1185">Reference proteome</keyword>
<protein>
    <recommendedName>
        <fullName evidence="4">DUF4218 domain-containing protein</fullName>
    </recommendedName>
</protein>